<organism evidence="3 4">
    <name type="scientific">Panacagrimonas perspica</name>
    <dbReference type="NCBI Taxonomy" id="381431"/>
    <lineage>
        <taxon>Bacteria</taxon>
        <taxon>Pseudomonadati</taxon>
        <taxon>Pseudomonadota</taxon>
        <taxon>Gammaproteobacteria</taxon>
        <taxon>Nevskiales</taxon>
        <taxon>Nevskiaceae</taxon>
        <taxon>Panacagrimonas</taxon>
    </lineage>
</organism>
<evidence type="ECO:0000256" key="1">
    <source>
        <dbReference type="SAM" id="MobiDB-lite"/>
    </source>
</evidence>
<feature type="transmembrane region" description="Helical" evidence="2">
    <location>
        <begin position="118"/>
        <end position="141"/>
    </location>
</feature>
<keyword evidence="2" id="KW-0812">Transmembrane</keyword>
<gene>
    <name evidence="3" type="ORF">DFR24_2791</name>
</gene>
<feature type="transmembrane region" description="Helical" evidence="2">
    <location>
        <begin position="16"/>
        <end position="36"/>
    </location>
</feature>
<sequence length="192" mass="20960">MGFLFSAKGRITRKQYWLSFLLYTGLMIAPLIFLGAGKGYTDYMGRSQKSQAESMLEPSMLVAEEAAAPVEETPSMEPDAASTDDEALAPESMESTEEAVVMEEPMTSLEPVTPVSGMAALATTGLFFVFLIALIYSAIVVQIKRWHDQNLTGWLWLINFTGIGSLVTFVMCGFLRGTVGPNKYGPDPRDPA</sequence>
<protein>
    <submittedName>
        <fullName evidence="3">Uncharacterized protein DUF805</fullName>
    </submittedName>
</protein>
<dbReference type="PANTHER" id="PTHR34980">
    <property type="entry name" value="INNER MEMBRANE PROTEIN-RELATED-RELATED"/>
    <property type="match status" value="1"/>
</dbReference>
<feature type="compositionally biased region" description="Acidic residues" evidence="1">
    <location>
        <begin position="82"/>
        <end position="95"/>
    </location>
</feature>
<accession>A0A4S3JZN7</accession>
<evidence type="ECO:0000313" key="3">
    <source>
        <dbReference type="EMBL" id="TDU28422.1"/>
    </source>
</evidence>
<keyword evidence="2" id="KW-1133">Transmembrane helix</keyword>
<evidence type="ECO:0000313" key="4">
    <source>
        <dbReference type="Proteomes" id="UP000295341"/>
    </source>
</evidence>
<comment type="caution">
    <text evidence="3">The sequence shown here is derived from an EMBL/GenBank/DDBJ whole genome shotgun (WGS) entry which is preliminary data.</text>
</comment>
<dbReference type="Proteomes" id="UP000295341">
    <property type="component" value="Unassembled WGS sequence"/>
</dbReference>
<dbReference type="RefSeq" id="WP_133881970.1">
    <property type="nucleotide sequence ID" value="NZ_MWIN01000031.1"/>
</dbReference>
<evidence type="ECO:0000256" key="2">
    <source>
        <dbReference type="SAM" id="Phobius"/>
    </source>
</evidence>
<feature type="region of interest" description="Disordered" evidence="1">
    <location>
        <begin position="67"/>
        <end position="95"/>
    </location>
</feature>
<dbReference type="InterPro" id="IPR008523">
    <property type="entry name" value="DUF805"/>
</dbReference>
<dbReference type="OrthoDB" id="9812349at2"/>
<proteinExistence type="predicted"/>
<dbReference type="Pfam" id="PF05656">
    <property type="entry name" value="DUF805"/>
    <property type="match status" value="1"/>
</dbReference>
<keyword evidence="4" id="KW-1185">Reference proteome</keyword>
<dbReference type="GO" id="GO:0005886">
    <property type="term" value="C:plasma membrane"/>
    <property type="evidence" value="ECO:0007669"/>
    <property type="project" value="TreeGrafter"/>
</dbReference>
<feature type="transmembrane region" description="Helical" evidence="2">
    <location>
        <begin position="153"/>
        <end position="176"/>
    </location>
</feature>
<dbReference type="EMBL" id="SOBT01000009">
    <property type="protein sequence ID" value="TDU28422.1"/>
    <property type="molecule type" value="Genomic_DNA"/>
</dbReference>
<dbReference type="AlphaFoldDB" id="A0A4S3JZN7"/>
<name>A0A4S3JZN7_9GAMM</name>
<reference evidence="3 4" key="1">
    <citation type="submission" date="2019-03" db="EMBL/GenBank/DDBJ databases">
        <title>Genomic Encyclopedia of Type Strains, Phase IV (KMG-IV): sequencing the most valuable type-strain genomes for metagenomic binning, comparative biology and taxonomic classification.</title>
        <authorList>
            <person name="Goeker M."/>
        </authorList>
    </citation>
    <scope>NUCLEOTIDE SEQUENCE [LARGE SCALE GENOMIC DNA]</scope>
    <source>
        <strain evidence="3 4">DSM 26377</strain>
    </source>
</reference>
<keyword evidence="2" id="KW-0472">Membrane</keyword>